<dbReference type="EMBL" id="CDMY01000384">
    <property type="protein sequence ID" value="CEM08125.1"/>
    <property type="molecule type" value="Genomic_DNA"/>
</dbReference>
<accession>A0A0G4F792</accession>
<organism evidence="2 3">
    <name type="scientific">Vitrella brassicaformis (strain CCMP3155)</name>
    <dbReference type="NCBI Taxonomy" id="1169540"/>
    <lineage>
        <taxon>Eukaryota</taxon>
        <taxon>Sar</taxon>
        <taxon>Alveolata</taxon>
        <taxon>Colpodellida</taxon>
        <taxon>Vitrellaceae</taxon>
        <taxon>Vitrella</taxon>
    </lineage>
</organism>
<reference evidence="2 3" key="1">
    <citation type="submission" date="2014-11" db="EMBL/GenBank/DDBJ databases">
        <authorList>
            <person name="Zhu J."/>
            <person name="Qi W."/>
            <person name="Song R."/>
        </authorList>
    </citation>
    <scope>NUCLEOTIDE SEQUENCE [LARGE SCALE GENOMIC DNA]</scope>
</reference>
<evidence type="ECO:0000313" key="3">
    <source>
        <dbReference type="Proteomes" id="UP000041254"/>
    </source>
</evidence>
<dbReference type="Proteomes" id="UP000041254">
    <property type="component" value="Unassembled WGS sequence"/>
</dbReference>
<feature type="compositionally biased region" description="Polar residues" evidence="1">
    <location>
        <begin position="26"/>
        <end position="35"/>
    </location>
</feature>
<evidence type="ECO:0000256" key="1">
    <source>
        <dbReference type="SAM" id="MobiDB-lite"/>
    </source>
</evidence>
<feature type="region of interest" description="Disordered" evidence="1">
    <location>
        <begin position="1"/>
        <end position="42"/>
    </location>
</feature>
<evidence type="ECO:0000313" key="2">
    <source>
        <dbReference type="EMBL" id="CEM08125.1"/>
    </source>
</evidence>
<keyword evidence="3" id="KW-1185">Reference proteome</keyword>
<feature type="compositionally biased region" description="Basic and acidic residues" evidence="1">
    <location>
        <begin position="14"/>
        <end position="25"/>
    </location>
</feature>
<proteinExistence type="predicted"/>
<protein>
    <submittedName>
        <fullName evidence="2">Uncharacterized protein</fullName>
    </submittedName>
</protein>
<dbReference type="InParanoid" id="A0A0G4F792"/>
<gene>
    <name evidence="2" type="ORF">Vbra_5753</name>
</gene>
<dbReference type="AlphaFoldDB" id="A0A0G4F792"/>
<sequence length="121" mass="13114">MGGEGQGRRLLHMAAERVADSHRATESPNDGSNPTAIERNNGHKVRLRVEGCVTVVTEGEENKRGVCVLYAQTYTYTPSRSASLRPLLRTSVDLLRRVVLVTGSGGPSWMVCVSVDALQCC</sequence>
<dbReference type="VEuPathDB" id="CryptoDB:Vbra_5753"/>
<name>A0A0G4F792_VITBC</name>